<dbReference type="EMBL" id="JBHSOH010000001">
    <property type="protein sequence ID" value="MFC5846719.1"/>
    <property type="molecule type" value="Genomic_DNA"/>
</dbReference>
<sequence length="136" mass="15460">MPVDADFAARVVARAYPLALTFFQPSPEWFLEPPAAEPIAGEDGGEARLLFRPDYLHAKVIYDPERHDSGEHLWRNIGHEVAHLLLMEYDVLQIGMTGERERLMTHANERAVTRLTRLWARERPYPGDGAFAEPAP</sequence>
<accession>A0ABW1DH87</accession>
<dbReference type="Proteomes" id="UP001595979">
    <property type="component" value="Unassembled WGS sequence"/>
</dbReference>
<dbReference type="RefSeq" id="WP_380045005.1">
    <property type="nucleotide sequence ID" value="NZ_JBHSOH010000001.1"/>
</dbReference>
<organism evidence="1 2">
    <name type="scientific">Deinococcus petrolearius</name>
    <dbReference type="NCBI Taxonomy" id="1751295"/>
    <lineage>
        <taxon>Bacteria</taxon>
        <taxon>Thermotogati</taxon>
        <taxon>Deinococcota</taxon>
        <taxon>Deinococci</taxon>
        <taxon>Deinococcales</taxon>
        <taxon>Deinococcaceae</taxon>
        <taxon>Deinococcus</taxon>
    </lineage>
</organism>
<evidence type="ECO:0008006" key="3">
    <source>
        <dbReference type="Google" id="ProtNLM"/>
    </source>
</evidence>
<keyword evidence="2" id="KW-1185">Reference proteome</keyword>
<evidence type="ECO:0000313" key="1">
    <source>
        <dbReference type="EMBL" id="MFC5846719.1"/>
    </source>
</evidence>
<evidence type="ECO:0000313" key="2">
    <source>
        <dbReference type="Proteomes" id="UP001595979"/>
    </source>
</evidence>
<comment type="caution">
    <text evidence="1">The sequence shown here is derived from an EMBL/GenBank/DDBJ whole genome shotgun (WGS) entry which is preliminary data.</text>
</comment>
<gene>
    <name evidence="1" type="ORF">ACFPQ6_00210</name>
</gene>
<proteinExistence type="predicted"/>
<name>A0ABW1DH87_9DEIO</name>
<reference evidence="2" key="1">
    <citation type="journal article" date="2019" name="Int. J. Syst. Evol. Microbiol.">
        <title>The Global Catalogue of Microorganisms (GCM) 10K type strain sequencing project: providing services to taxonomists for standard genome sequencing and annotation.</title>
        <authorList>
            <consortium name="The Broad Institute Genomics Platform"/>
            <consortium name="The Broad Institute Genome Sequencing Center for Infectious Disease"/>
            <person name="Wu L."/>
            <person name="Ma J."/>
        </authorList>
    </citation>
    <scope>NUCLEOTIDE SEQUENCE [LARGE SCALE GENOMIC DNA]</scope>
    <source>
        <strain evidence="2">CGMCC 1.15053</strain>
    </source>
</reference>
<protein>
    <recommendedName>
        <fullName evidence="3">IrrE N-terminal-like domain-containing protein</fullName>
    </recommendedName>
</protein>